<dbReference type="InterPro" id="IPR001461">
    <property type="entry name" value="Aspartic_peptidase_A1"/>
</dbReference>
<evidence type="ECO:0000256" key="1">
    <source>
        <dbReference type="ARBA" id="ARBA00007447"/>
    </source>
</evidence>
<dbReference type="Pfam" id="PF00026">
    <property type="entry name" value="Asp"/>
    <property type="match status" value="1"/>
</dbReference>
<comment type="caution">
    <text evidence="4">The sequence shown here is derived from an EMBL/GenBank/DDBJ whole genome shotgun (WGS) entry which is preliminary data.</text>
</comment>
<evidence type="ECO:0000313" key="5">
    <source>
        <dbReference type="Proteomes" id="UP000292702"/>
    </source>
</evidence>
<comment type="similarity">
    <text evidence="1">Belongs to the peptidase A1 family.</text>
</comment>
<evidence type="ECO:0000259" key="3">
    <source>
        <dbReference type="PROSITE" id="PS51767"/>
    </source>
</evidence>
<dbReference type="PANTHER" id="PTHR47966">
    <property type="entry name" value="BETA-SITE APP-CLEAVING ENZYME, ISOFORM A-RELATED"/>
    <property type="match status" value="1"/>
</dbReference>
<accession>A0A4R0RRY5</accession>
<dbReference type="OrthoDB" id="660550at2759"/>
<name>A0A4R0RRY5_9APHY</name>
<proteinExistence type="inferred from homology"/>
<feature type="active site" evidence="2">
    <location>
        <position position="318"/>
    </location>
</feature>
<organism evidence="4 5">
    <name type="scientific">Steccherinum ochraceum</name>
    <dbReference type="NCBI Taxonomy" id="92696"/>
    <lineage>
        <taxon>Eukaryota</taxon>
        <taxon>Fungi</taxon>
        <taxon>Dikarya</taxon>
        <taxon>Basidiomycota</taxon>
        <taxon>Agaricomycotina</taxon>
        <taxon>Agaricomycetes</taxon>
        <taxon>Polyporales</taxon>
        <taxon>Steccherinaceae</taxon>
        <taxon>Steccherinum</taxon>
    </lineage>
</organism>
<dbReference type="PRINTS" id="PR00792">
    <property type="entry name" value="PEPSIN"/>
</dbReference>
<dbReference type="AlphaFoldDB" id="A0A4R0RRY5"/>
<dbReference type="InterPro" id="IPR034164">
    <property type="entry name" value="Pepsin-like_dom"/>
</dbReference>
<dbReference type="GO" id="GO:0004190">
    <property type="term" value="F:aspartic-type endopeptidase activity"/>
    <property type="evidence" value="ECO:0007669"/>
    <property type="project" value="InterPro"/>
</dbReference>
<dbReference type="PANTHER" id="PTHR47966:SF51">
    <property type="entry name" value="BETA-SITE APP-CLEAVING ENZYME, ISOFORM A-RELATED"/>
    <property type="match status" value="1"/>
</dbReference>
<sequence>MSQGPASHSKLTMFSASSLAVVIMLVLAVVSTPLAAREDPLITLPFTKRVNLTAIMGSSLLQRDQARLQNLRRVGQAKASGVVADSIISVPATNALYDYVVNVGIGTPPTNYTLLVDTGSANTFVGAGRPYVQTSSSAPTGENVTSTYGSGVFIGTEWTDTVTLAPGLVIKNQSIGVADYVSGFSDVDGIIGQVLRNPWLPISLSMTSVFSIGPVNLTIATLSPDVSQEIPTVTDNLFAQRTISQNLVAVSFAPTHSESNQNGELTFGGTDPSKYTGSITYTPITKTVPANIFWGIDQGVRYGSKTTILPQGASGIVDTGTFLTLLASDVYETYVTATGAVYDDITGLLRVTPAQFKQLQSLYFTISGKSFELTPNAQIFPRNLNSVIGGDRNGIYLIIGESGLPSGEGLDFVIGQTFLERYYTIYDMGNKRFGLAATPFTYAIWN</sequence>
<dbReference type="EMBL" id="RWJN01000003">
    <property type="protein sequence ID" value="TCD71680.1"/>
    <property type="molecule type" value="Genomic_DNA"/>
</dbReference>
<dbReference type="Gene3D" id="2.40.70.10">
    <property type="entry name" value="Acid Proteases"/>
    <property type="match status" value="2"/>
</dbReference>
<dbReference type="PROSITE" id="PS51767">
    <property type="entry name" value="PEPTIDASE_A1"/>
    <property type="match status" value="1"/>
</dbReference>
<dbReference type="STRING" id="92696.A0A4R0RRY5"/>
<dbReference type="SUPFAM" id="SSF50630">
    <property type="entry name" value="Acid proteases"/>
    <property type="match status" value="1"/>
</dbReference>
<dbReference type="Proteomes" id="UP000292702">
    <property type="component" value="Unassembled WGS sequence"/>
</dbReference>
<feature type="active site" evidence="2">
    <location>
        <position position="117"/>
    </location>
</feature>
<protein>
    <recommendedName>
        <fullName evidence="3">Peptidase A1 domain-containing protein</fullName>
    </recommendedName>
</protein>
<reference evidence="4 5" key="1">
    <citation type="submission" date="2018-11" db="EMBL/GenBank/DDBJ databases">
        <title>Genome assembly of Steccherinum ochraceum LE-BIN_3174, the white-rot fungus of the Steccherinaceae family (The Residual Polyporoid clade, Polyporales, Basidiomycota).</title>
        <authorList>
            <person name="Fedorova T.V."/>
            <person name="Glazunova O.A."/>
            <person name="Landesman E.O."/>
            <person name="Moiseenko K.V."/>
            <person name="Psurtseva N.V."/>
            <person name="Savinova O.S."/>
            <person name="Shakhova N.V."/>
            <person name="Tyazhelova T.V."/>
            <person name="Vasina D.V."/>
        </authorList>
    </citation>
    <scope>NUCLEOTIDE SEQUENCE [LARGE SCALE GENOMIC DNA]</scope>
    <source>
        <strain evidence="4 5">LE-BIN_3174</strain>
    </source>
</reference>
<dbReference type="CDD" id="cd05471">
    <property type="entry name" value="pepsin_like"/>
    <property type="match status" value="1"/>
</dbReference>
<dbReference type="GO" id="GO:0006508">
    <property type="term" value="P:proteolysis"/>
    <property type="evidence" value="ECO:0007669"/>
    <property type="project" value="InterPro"/>
</dbReference>
<gene>
    <name evidence="4" type="ORF">EIP91_005446</name>
</gene>
<feature type="domain" description="Peptidase A1" evidence="3">
    <location>
        <begin position="99"/>
        <end position="436"/>
    </location>
</feature>
<evidence type="ECO:0000313" key="4">
    <source>
        <dbReference type="EMBL" id="TCD71680.1"/>
    </source>
</evidence>
<dbReference type="InterPro" id="IPR033121">
    <property type="entry name" value="PEPTIDASE_A1"/>
</dbReference>
<dbReference type="InterPro" id="IPR021109">
    <property type="entry name" value="Peptidase_aspartic_dom_sf"/>
</dbReference>
<evidence type="ECO:0000256" key="2">
    <source>
        <dbReference type="PIRSR" id="PIRSR601461-1"/>
    </source>
</evidence>
<keyword evidence="5" id="KW-1185">Reference proteome</keyword>